<gene>
    <name evidence="1" type="ORF">MTBBW1_330002</name>
</gene>
<protein>
    <submittedName>
        <fullName evidence="1">Uncharacterized protein</fullName>
    </submittedName>
</protein>
<name>A0A1W1HGB8_9BACT</name>
<accession>A0A1W1HGB8</accession>
<dbReference type="STRING" id="1246637.MTBBW1_330002"/>
<sequence length="40" mass="5176">MNRVANYKHYVERGWLNRTLYYIHMYFLKPMIKYWTLSFK</sequence>
<reference evidence="1 2" key="1">
    <citation type="submission" date="2017-03" db="EMBL/GenBank/DDBJ databases">
        <authorList>
            <person name="Afonso C.L."/>
            <person name="Miller P.J."/>
            <person name="Scott M.A."/>
            <person name="Spackman E."/>
            <person name="Goraichik I."/>
            <person name="Dimitrov K.M."/>
            <person name="Suarez D.L."/>
            <person name="Swayne D.E."/>
        </authorList>
    </citation>
    <scope>NUCLEOTIDE SEQUENCE [LARGE SCALE GENOMIC DNA]</scope>
    <source>
        <strain evidence="1">PRJEB14757</strain>
    </source>
</reference>
<evidence type="ECO:0000313" key="1">
    <source>
        <dbReference type="EMBL" id="SLM31435.1"/>
    </source>
</evidence>
<keyword evidence="2" id="KW-1185">Reference proteome</keyword>
<evidence type="ECO:0000313" key="2">
    <source>
        <dbReference type="Proteomes" id="UP000191931"/>
    </source>
</evidence>
<dbReference type="AlphaFoldDB" id="A0A1W1HGB8"/>
<dbReference type="EMBL" id="FWEV01000257">
    <property type="protein sequence ID" value="SLM31435.1"/>
    <property type="molecule type" value="Genomic_DNA"/>
</dbReference>
<proteinExistence type="predicted"/>
<dbReference type="Proteomes" id="UP000191931">
    <property type="component" value="Unassembled WGS sequence"/>
</dbReference>
<organism evidence="1 2">
    <name type="scientific">Desulfamplus magnetovallimortis</name>
    <dbReference type="NCBI Taxonomy" id="1246637"/>
    <lineage>
        <taxon>Bacteria</taxon>
        <taxon>Pseudomonadati</taxon>
        <taxon>Thermodesulfobacteriota</taxon>
        <taxon>Desulfobacteria</taxon>
        <taxon>Desulfobacterales</taxon>
        <taxon>Desulfobacteraceae</taxon>
        <taxon>Desulfamplus</taxon>
    </lineage>
</organism>